<name>A0A2A8D4M3_9MICC</name>
<evidence type="ECO:0000313" key="2">
    <source>
        <dbReference type="EMBL" id="PEN15820.1"/>
    </source>
</evidence>
<comment type="caution">
    <text evidence="2">The sequence shown here is derived from an EMBL/GenBank/DDBJ whole genome shotgun (WGS) entry which is preliminary data.</text>
</comment>
<protein>
    <submittedName>
        <fullName evidence="2">Nitrobenzoate reductase</fullName>
    </submittedName>
</protein>
<dbReference type="InterPro" id="IPR000415">
    <property type="entry name" value="Nitroreductase-like"/>
</dbReference>
<dbReference type="SUPFAM" id="SSF55469">
    <property type="entry name" value="FMN-dependent nitroreductase-like"/>
    <property type="match status" value="1"/>
</dbReference>
<dbReference type="EMBL" id="PDEV01000004">
    <property type="protein sequence ID" value="PEN15820.1"/>
    <property type="molecule type" value="Genomic_DNA"/>
</dbReference>
<feature type="region of interest" description="Disordered" evidence="1">
    <location>
        <begin position="67"/>
        <end position="88"/>
    </location>
</feature>
<dbReference type="Gene3D" id="3.40.109.10">
    <property type="entry name" value="NADH Oxidase"/>
    <property type="match status" value="1"/>
</dbReference>
<reference evidence="2" key="1">
    <citation type="submission" date="2017-10" db="EMBL/GenBank/DDBJ databases">
        <title>Kefir isolates.</title>
        <authorList>
            <person name="Kim Y."/>
            <person name="Blasche S."/>
        </authorList>
    </citation>
    <scope>NUCLEOTIDE SEQUENCE [LARGE SCALE GENOMIC DNA]</scope>
    <source>
        <strain evidence="2">OG2-2</strain>
    </source>
</reference>
<accession>A0A2A8D4M3</accession>
<keyword evidence="3" id="KW-1185">Reference proteome</keyword>
<evidence type="ECO:0000313" key="3">
    <source>
        <dbReference type="Proteomes" id="UP000219947"/>
    </source>
</evidence>
<dbReference type="AlphaFoldDB" id="A0A2A8D4M3"/>
<gene>
    <name evidence="2" type="ORF">CRM92_08505</name>
</gene>
<sequence length="88" mass="9875">MLERSTGFHVGSFAHLLMLAGILRCGYDSVTYENVQYPNKVRAHPDIPDNEIALAGIVLGYHSDDKVNLHRSPRSGGRGDFNDHIRRE</sequence>
<evidence type="ECO:0000256" key="1">
    <source>
        <dbReference type="SAM" id="MobiDB-lite"/>
    </source>
</evidence>
<organism evidence="2 3">
    <name type="scientific">Rothia dentocariosa</name>
    <dbReference type="NCBI Taxonomy" id="2047"/>
    <lineage>
        <taxon>Bacteria</taxon>
        <taxon>Bacillati</taxon>
        <taxon>Actinomycetota</taxon>
        <taxon>Actinomycetes</taxon>
        <taxon>Micrococcales</taxon>
        <taxon>Micrococcaceae</taxon>
        <taxon>Rothia</taxon>
    </lineage>
</organism>
<proteinExistence type="predicted"/>
<dbReference type="Proteomes" id="UP000219947">
    <property type="component" value="Unassembled WGS sequence"/>
</dbReference>
<dbReference type="GO" id="GO:0016491">
    <property type="term" value="F:oxidoreductase activity"/>
    <property type="evidence" value="ECO:0007669"/>
    <property type="project" value="InterPro"/>
</dbReference>